<keyword evidence="6 7" id="KW-0472">Membrane</keyword>
<evidence type="ECO:0000313" key="10">
    <source>
        <dbReference type="Proteomes" id="UP000199520"/>
    </source>
</evidence>
<evidence type="ECO:0000256" key="1">
    <source>
        <dbReference type="ARBA" id="ARBA00004651"/>
    </source>
</evidence>
<evidence type="ECO:0000256" key="7">
    <source>
        <dbReference type="SAM" id="Phobius"/>
    </source>
</evidence>
<feature type="domain" description="YetF C-terminal" evidence="8">
    <location>
        <begin position="83"/>
        <end position="214"/>
    </location>
</feature>
<evidence type="ECO:0000256" key="4">
    <source>
        <dbReference type="ARBA" id="ARBA00022692"/>
    </source>
</evidence>
<evidence type="ECO:0000313" key="9">
    <source>
        <dbReference type="EMBL" id="SFL79941.1"/>
    </source>
</evidence>
<proteinExistence type="inferred from homology"/>
<accession>A0A1I4KMR4</accession>
<dbReference type="InterPro" id="IPR007353">
    <property type="entry name" value="DUF421"/>
</dbReference>
<dbReference type="AlphaFoldDB" id="A0A1I4KMR4"/>
<reference evidence="10" key="1">
    <citation type="submission" date="2016-10" db="EMBL/GenBank/DDBJ databases">
        <authorList>
            <person name="Varghese N."/>
            <person name="Submissions S."/>
        </authorList>
    </citation>
    <scope>NUCLEOTIDE SEQUENCE [LARGE SCALE GENOMIC DNA]</scope>
    <source>
        <strain evidence="10">DSM 13327</strain>
    </source>
</reference>
<feature type="transmembrane region" description="Helical" evidence="7">
    <location>
        <begin position="6"/>
        <end position="23"/>
    </location>
</feature>
<evidence type="ECO:0000256" key="2">
    <source>
        <dbReference type="ARBA" id="ARBA00006448"/>
    </source>
</evidence>
<dbReference type="PANTHER" id="PTHR34582">
    <property type="entry name" value="UPF0702 TRANSMEMBRANE PROTEIN YCAP"/>
    <property type="match status" value="1"/>
</dbReference>
<sequence length="232" mass="26253">MNWDVLLRDTWQTTLIFVTLLILTRLLDKTQVGQLTLYEYVSGITIGSLAATIASSEPDKVWSDYYDLLLFAALTYIVSVCTMKSRSFRTLLEGSPSIIIENGRIIKENMKSLRFDLDELNALLRGKDIVDISEVQYAILETTGEMSIIKKSGFQPLTKSDMNIHLTDPTLPVELIMDGEIIEENLKKQNLTHTWLEEQLSTRNIKSASHVMYGVIDSKGQFFISAKGSHQE</sequence>
<keyword evidence="10" id="KW-1185">Reference proteome</keyword>
<dbReference type="STRING" id="1123291.SAMN04490355_101879"/>
<dbReference type="PANTHER" id="PTHR34582:SF7">
    <property type="entry name" value="UPF0702 TRANSMEMBRANE PROTEIN YDFS"/>
    <property type="match status" value="1"/>
</dbReference>
<feature type="transmembrane region" description="Helical" evidence="7">
    <location>
        <begin position="65"/>
        <end position="83"/>
    </location>
</feature>
<evidence type="ECO:0000256" key="5">
    <source>
        <dbReference type="ARBA" id="ARBA00022989"/>
    </source>
</evidence>
<dbReference type="Pfam" id="PF04239">
    <property type="entry name" value="DUF421"/>
    <property type="match status" value="1"/>
</dbReference>
<dbReference type="OrthoDB" id="9778331at2"/>
<dbReference type="InterPro" id="IPR023090">
    <property type="entry name" value="UPF0702_alpha/beta_dom_sf"/>
</dbReference>
<evidence type="ECO:0000256" key="6">
    <source>
        <dbReference type="ARBA" id="ARBA00023136"/>
    </source>
</evidence>
<dbReference type="Proteomes" id="UP000199520">
    <property type="component" value="Unassembled WGS sequence"/>
</dbReference>
<organism evidence="9 10">
    <name type="scientific">Pelosinus propionicus DSM 13327</name>
    <dbReference type="NCBI Taxonomy" id="1123291"/>
    <lineage>
        <taxon>Bacteria</taxon>
        <taxon>Bacillati</taxon>
        <taxon>Bacillota</taxon>
        <taxon>Negativicutes</taxon>
        <taxon>Selenomonadales</taxon>
        <taxon>Sporomusaceae</taxon>
        <taxon>Pelosinus</taxon>
    </lineage>
</organism>
<name>A0A1I4KMR4_9FIRM</name>
<dbReference type="Gene3D" id="3.30.240.20">
    <property type="entry name" value="bsu07140 like domains"/>
    <property type="match status" value="2"/>
</dbReference>
<keyword evidence="4 7" id="KW-0812">Transmembrane</keyword>
<comment type="similarity">
    <text evidence="2">Belongs to the UPF0702 family.</text>
</comment>
<evidence type="ECO:0000259" key="8">
    <source>
        <dbReference type="Pfam" id="PF04239"/>
    </source>
</evidence>
<dbReference type="RefSeq" id="WP_090937021.1">
    <property type="nucleotide sequence ID" value="NZ_FOTS01000018.1"/>
</dbReference>
<evidence type="ECO:0000256" key="3">
    <source>
        <dbReference type="ARBA" id="ARBA00022475"/>
    </source>
</evidence>
<protein>
    <submittedName>
        <fullName evidence="9">Uncharacterized membrane protein YcaP, DUF421 family</fullName>
    </submittedName>
</protein>
<keyword evidence="5 7" id="KW-1133">Transmembrane helix</keyword>
<dbReference type="GO" id="GO:0005886">
    <property type="term" value="C:plasma membrane"/>
    <property type="evidence" value="ECO:0007669"/>
    <property type="project" value="UniProtKB-SubCell"/>
</dbReference>
<dbReference type="EMBL" id="FOTS01000018">
    <property type="protein sequence ID" value="SFL79941.1"/>
    <property type="molecule type" value="Genomic_DNA"/>
</dbReference>
<comment type="subcellular location">
    <subcellularLocation>
        <location evidence="1">Cell membrane</location>
        <topology evidence="1">Multi-pass membrane protein</topology>
    </subcellularLocation>
</comment>
<feature type="transmembrane region" description="Helical" evidence="7">
    <location>
        <begin position="35"/>
        <end position="53"/>
    </location>
</feature>
<keyword evidence="3" id="KW-1003">Cell membrane</keyword>
<gene>
    <name evidence="9" type="ORF">SAMN04490355_101879</name>
</gene>